<evidence type="ECO:0000313" key="3">
    <source>
        <dbReference type="Proteomes" id="UP000220405"/>
    </source>
</evidence>
<reference evidence="2 3" key="1">
    <citation type="journal article" date="2017" name="Gut Pathog.">
        <title>Phylogenomics of Colombian Helicobacter pylori isolates.</title>
        <authorList>
            <person name="Gutierrez-Escobar A.J."/>
            <person name="Trujillo E."/>
            <person name="Acevedo O."/>
            <person name="Bravo M.M."/>
        </authorList>
    </citation>
    <scope>NUCLEOTIDE SEQUENCE [LARGE SCALE GENOMIC DNA]</scope>
    <source>
        <strain evidence="2 3">2021</strain>
    </source>
</reference>
<dbReference type="Pfam" id="PF13391">
    <property type="entry name" value="HNH_2"/>
    <property type="match status" value="1"/>
</dbReference>
<protein>
    <recommendedName>
        <fullName evidence="1">HNH nuclease domain-containing protein</fullName>
    </recommendedName>
</protein>
<sequence>MDNSKQKKNIYRVENFEEIQEIIIDKSQSLYDYMDKYKDSEYILYYKMLSHSDLPNFAKMKNNESLDKNLLYYLNTKEMQEIEQRENRKFEVAKQSNIGMSIRFWKDLDMPTPRDSVKERKAIEKSHLKINDYAKVFLVNDILENFHFEDTLKIFEKLHKNFNPKQFNANTMSYQIFNEQNFTPIELHQAVHGIGMTQDAEFDKLRHNLFKNDLLYFLIEKAQTQKNLFIMPFRNPLFFSLLGVTNSRWQIYQEQKLKRENNLATKGSTPFQEEKIQRQHQNKWREALAFEMMNYTTIDRSVFCPLTYIEADFDDMKTLFRASHIKGYSDCDEEEKYDIDNGLLLVANADALFDKHFITIDENKQLKFSYLLENNHKLKSQLNLNNGIFKDILNDRRMQYLAYHRKIFEQKEQERKTKKS</sequence>
<dbReference type="AlphaFoldDB" id="A0AB36S1E8"/>
<dbReference type="RefSeq" id="WP_097678763.1">
    <property type="nucleotide sequence ID" value="NZ_MBHG01000046.1"/>
</dbReference>
<dbReference type="EMBL" id="MBJH01000035">
    <property type="protein sequence ID" value="PDX38502.1"/>
    <property type="molecule type" value="Genomic_DNA"/>
</dbReference>
<comment type="caution">
    <text evidence="2">The sequence shown here is derived from an EMBL/GenBank/DDBJ whole genome shotgun (WGS) entry which is preliminary data.</text>
</comment>
<accession>A0AB36S1E8</accession>
<evidence type="ECO:0000313" key="2">
    <source>
        <dbReference type="EMBL" id="PDX38502.1"/>
    </source>
</evidence>
<name>A0AB36S1E8_HELPX</name>
<evidence type="ECO:0000259" key="1">
    <source>
        <dbReference type="Pfam" id="PF13391"/>
    </source>
</evidence>
<dbReference type="Proteomes" id="UP000220405">
    <property type="component" value="Unassembled WGS sequence"/>
</dbReference>
<dbReference type="InterPro" id="IPR003615">
    <property type="entry name" value="HNH_nuc"/>
</dbReference>
<proteinExistence type="predicted"/>
<feature type="domain" description="HNH nuclease" evidence="1">
    <location>
        <begin position="304"/>
        <end position="361"/>
    </location>
</feature>
<organism evidence="2 3">
    <name type="scientific">Helicobacter pylori</name>
    <name type="common">Campylobacter pylori</name>
    <dbReference type="NCBI Taxonomy" id="210"/>
    <lineage>
        <taxon>Bacteria</taxon>
        <taxon>Pseudomonadati</taxon>
        <taxon>Campylobacterota</taxon>
        <taxon>Epsilonproteobacteria</taxon>
        <taxon>Campylobacterales</taxon>
        <taxon>Helicobacteraceae</taxon>
        <taxon>Helicobacter</taxon>
    </lineage>
</organism>
<gene>
    <name evidence="2" type="ORF">BB468_02290</name>
</gene>